<evidence type="ECO:0008006" key="5">
    <source>
        <dbReference type="Google" id="ProtNLM"/>
    </source>
</evidence>
<sequence length="76" mass="8973">MQIPHLLVLMHRQWNGLFLFLEIVSAQSLVVGRALASTSGWRRLRLVCGFAVCLQLIRHFSWLIIWRERRGKKFVI</sequence>
<dbReference type="EMBL" id="JAMKFB020000018">
    <property type="protein sequence ID" value="KAL0168313.1"/>
    <property type="molecule type" value="Genomic_DNA"/>
</dbReference>
<keyword evidence="1" id="KW-0472">Membrane</keyword>
<gene>
    <name evidence="3" type="ORF">M9458_008303</name>
    <name evidence="2" type="ORF">M9458_036535</name>
</gene>
<accession>A0ABD0RAF0</accession>
<name>A0ABD0RAF0_CIRMR</name>
<feature type="transmembrane region" description="Helical" evidence="1">
    <location>
        <begin position="44"/>
        <end position="65"/>
    </location>
</feature>
<evidence type="ECO:0000313" key="3">
    <source>
        <dbReference type="EMBL" id="KAL0194731.1"/>
    </source>
</evidence>
<organism evidence="3 4">
    <name type="scientific">Cirrhinus mrigala</name>
    <name type="common">Mrigala</name>
    <dbReference type="NCBI Taxonomy" id="683832"/>
    <lineage>
        <taxon>Eukaryota</taxon>
        <taxon>Metazoa</taxon>
        <taxon>Chordata</taxon>
        <taxon>Craniata</taxon>
        <taxon>Vertebrata</taxon>
        <taxon>Euteleostomi</taxon>
        <taxon>Actinopterygii</taxon>
        <taxon>Neopterygii</taxon>
        <taxon>Teleostei</taxon>
        <taxon>Ostariophysi</taxon>
        <taxon>Cypriniformes</taxon>
        <taxon>Cyprinidae</taxon>
        <taxon>Labeoninae</taxon>
        <taxon>Labeonini</taxon>
        <taxon>Cirrhinus</taxon>
    </lineage>
</organism>
<reference evidence="3 4" key="1">
    <citation type="submission" date="2024-05" db="EMBL/GenBank/DDBJ databases">
        <title>Genome sequencing and assembly of Indian major carp, Cirrhinus mrigala (Hamilton, 1822).</title>
        <authorList>
            <person name="Mohindra V."/>
            <person name="Chowdhury L.M."/>
            <person name="Lal K."/>
            <person name="Jena J.K."/>
        </authorList>
    </citation>
    <scope>NUCLEOTIDE SEQUENCE [LARGE SCALE GENOMIC DNA]</scope>
    <source>
        <strain evidence="3">CM1030</strain>
        <tissue evidence="3">Blood</tissue>
    </source>
</reference>
<evidence type="ECO:0000313" key="4">
    <source>
        <dbReference type="Proteomes" id="UP001529510"/>
    </source>
</evidence>
<keyword evidence="1" id="KW-1133">Transmembrane helix</keyword>
<protein>
    <recommendedName>
        <fullName evidence="5">Secreted protein</fullName>
    </recommendedName>
</protein>
<dbReference type="AlphaFoldDB" id="A0ABD0RAF0"/>
<evidence type="ECO:0000313" key="2">
    <source>
        <dbReference type="EMBL" id="KAL0168313.1"/>
    </source>
</evidence>
<keyword evidence="4" id="KW-1185">Reference proteome</keyword>
<feature type="non-terminal residue" evidence="3">
    <location>
        <position position="76"/>
    </location>
</feature>
<feature type="transmembrane region" description="Helical" evidence="1">
    <location>
        <begin position="14"/>
        <end position="32"/>
    </location>
</feature>
<dbReference type="EMBL" id="JAMKFB020000004">
    <property type="protein sequence ID" value="KAL0194731.1"/>
    <property type="molecule type" value="Genomic_DNA"/>
</dbReference>
<proteinExistence type="predicted"/>
<comment type="caution">
    <text evidence="3">The sequence shown here is derived from an EMBL/GenBank/DDBJ whole genome shotgun (WGS) entry which is preliminary data.</text>
</comment>
<keyword evidence="1" id="KW-0812">Transmembrane</keyword>
<evidence type="ECO:0000256" key="1">
    <source>
        <dbReference type="SAM" id="Phobius"/>
    </source>
</evidence>
<dbReference type="Proteomes" id="UP001529510">
    <property type="component" value="Unassembled WGS sequence"/>
</dbReference>